<dbReference type="Proteomes" id="UP000199371">
    <property type="component" value="Unassembled WGS sequence"/>
</dbReference>
<dbReference type="NCBIfam" id="TIGR00254">
    <property type="entry name" value="GGDEF"/>
    <property type="match status" value="1"/>
</dbReference>
<dbReference type="PANTHER" id="PTHR46663:SF2">
    <property type="entry name" value="GGDEF DOMAIN-CONTAINING PROTEIN"/>
    <property type="match status" value="1"/>
</dbReference>
<dbReference type="InterPro" id="IPR000160">
    <property type="entry name" value="GGDEF_dom"/>
</dbReference>
<proteinExistence type="predicted"/>
<organism evidence="3 4">
    <name type="scientific">Rheinheimera pacifica</name>
    <dbReference type="NCBI Taxonomy" id="173990"/>
    <lineage>
        <taxon>Bacteria</taxon>
        <taxon>Pseudomonadati</taxon>
        <taxon>Pseudomonadota</taxon>
        <taxon>Gammaproteobacteria</taxon>
        <taxon>Chromatiales</taxon>
        <taxon>Chromatiaceae</taxon>
        <taxon>Rheinheimera</taxon>
    </lineage>
</organism>
<keyword evidence="4" id="KW-1185">Reference proteome</keyword>
<name>A0A1H6MSN6_9GAMM</name>
<evidence type="ECO:0000256" key="1">
    <source>
        <dbReference type="ARBA" id="ARBA00001946"/>
    </source>
</evidence>
<dbReference type="GO" id="GO:0003824">
    <property type="term" value="F:catalytic activity"/>
    <property type="evidence" value="ECO:0007669"/>
    <property type="project" value="UniProtKB-ARBA"/>
</dbReference>
<dbReference type="PANTHER" id="PTHR46663">
    <property type="entry name" value="DIGUANYLATE CYCLASE DGCT-RELATED"/>
    <property type="match status" value="1"/>
</dbReference>
<evidence type="ECO:0000313" key="4">
    <source>
        <dbReference type="Proteomes" id="UP000199371"/>
    </source>
</evidence>
<evidence type="ECO:0000259" key="2">
    <source>
        <dbReference type="PROSITE" id="PS50887"/>
    </source>
</evidence>
<dbReference type="AlphaFoldDB" id="A0A1H6MSN6"/>
<gene>
    <name evidence="3" type="ORF">SAMN05660691_03112</name>
</gene>
<dbReference type="PROSITE" id="PS50887">
    <property type="entry name" value="GGDEF"/>
    <property type="match status" value="1"/>
</dbReference>
<reference evidence="4" key="1">
    <citation type="submission" date="2016-10" db="EMBL/GenBank/DDBJ databases">
        <authorList>
            <person name="Varghese N."/>
            <person name="Submissions S."/>
        </authorList>
    </citation>
    <scope>NUCLEOTIDE SEQUENCE [LARGE SCALE GENOMIC DNA]</scope>
    <source>
        <strain evidence="4">DSM 17616</strain>
    </source>
</reference>
<dbReference type="EMBL" id="FNXF01000013">
    <property type="protein sequence ID" value="SEI05002.1"/>
    <property type="molecule type" value="Genomic_DNA"/>
</dbReference>
<dbReference type="SMART" id="SM00267">
    <property type="entry name" value="GGDEF"/>
    <property type="match status" value="1"/>
</dbReference>
<dbReference type="OrthoDB" id="5623169at2"/>
<dbReference type="Pfam" id="PF00990">
    <property type="entry name" value="GGDEF"/>
    <property type="match status" value="1"/>
</dbReference>
<comment type="cofactor">
    <cofactor evidence="1">
        <name>Mg(2+)</name>
        <dbReference type="ChEBI" id="CHEBI:18420"/>
    </cofactor>
</comment>
<protein>
    <submittedName>
        <fullName evidence="3">Diguanylate cyclase (GGDEF) domain-containing protein</fullName>
    </submittedName>
</protein>
<dbReference type="Gene3D" id="3.30.70.270">
    <property type="match status" value="1"/>
</dbReference>
<dbReference type="RefSeq" id="WP_092795345.1">
    <property type="nucleotide sequence ID" value="NZ_FNXF01000013.1"/>
</dbReference>
<dbReference type="SUPFAM" id="SSF55073">
    <property type="entry name" value="Nucleotide cyclase"/>
    <property type="match status" value="1"/>
</dbReference>
<dbReference type="STRING" id="173990.SAMN05660691_03112"/>
<dbReference type="InterPro" id="IPR043128">
    <property type="entry name" value="Rev_trsase/Diguanyl_cyclase"/>
</dbReference>
<accession>A0A1H6MSN6</accession>
<dbReference type="InterPro" id="IPR029787">
    <property type="entry name" value="Nucleotide_cyclase"/>
</dbReference>
<evidence type="ECO:0000313" key="3">
    <source>
        <dbReference type="EMBL" id="SEI05002.1"/>
    </source>
</evidence>
<sequence length="240" mass="26696">MNEPQYANPQLLRNAMLQLNFEALSAEMVRMRCEVILQQNIWLQQQQHLLQHNQLLLLTLMQAVSQNANTQTKLQQLTLDSQCDALTKTLNRNIMLDRISQAISMAKRQQSHFALLFIDLDRFKPVNDQYGHAAGDAVILQVCERLTAAVRDSDAISRHGGDEFLLLLNDIKDNQAATLFANRLVQALAQPYQIAGASVVLSASIGIALYPEHSHSAKALISCADAAMYRAKQQGGSRAC</sequence>
<dbReference type="CDD" id="cd01949">
    <property type="entry name" value="GGDEF"/>
    <property type="match status" value="1"/>
</dbReference>
<dbReference type="InterPro" id="IPR052163">
    <property type="entry name" value="DGC-Regulatory_Protein"/>
</dbReference>
<feature type="domain" description="GGDEF" evidence="2">
    <location>
        <begin position="111"/>
        <end position="240"/>
    </location>
</feature>
<dbReference type="FunFam" id="3.30.70.270:FF:000001">
    <property type="entry name" value="Diguanylate cyclase domain protein"/>
    <property type="match status" value="1"/>
</dbReference>